<dbReference type="PANTHER" id="PTHR46007:SF11">
    <property type="entry name" value="MEDIATOR OF RNA POLYMERASE II TRANSCRIPTION SUBUNIT 12"/>
    <property type="match status" value="1"/>
</dbReference>
<evidence type="ECO:0000256" key="8">
    <source>
        <dbReference type="SAM" id="MobiDB-lite"/>
    </source>
</evidence>
<keyword evidence="6" id="KW-0804">Transcription</keyword>
<evidence type="ECO:0000256" key="5">
    <source>
        <dbReference type="ARBA" id="ARBA00023159"/>
    </source>
</evidence>
<feature type="domain" description="Mediator complex subunit Med12" evidence="9">
    <location>
        <begin position="134"/>
        <end position="196"/>
    </location>
</feature>
<comment type="subcellular location">
    <subcellularLocation>
        <location evidence="1">Nucleus</location>
    </subcellularLocation>
</comment>
<evidence type="ECO:0000313" key="11">
    <source>
        <dbReference type="Proteomes" id="UP000277928"/>
    </source>
</evidence>
<keyword evidence="5" id="KW-0010">Activator</keyword>
<dbReference type="EMBL" id="UYRX01000134">
    <property type="protein sequence ID" value="VDK75122.1"/>
    <property type="molecule type" value="Genomic_DNA"/>
</dbReference>
<dbReference type="InterPro" id="IPR019035">
    <property type="entry name" value="Mediator_Med12"/>
</dbReference>
<feature type="compositionally biased region" description="Polar residues" evidence="8">
    <location>
        <begin position="2101"/>
        <end position="2115"/>
    </location>
</feature>
<feature type="compositionally biased region" description="Polar residues" evidence="8">
    <location>
        <begin position="1948"/>
        <end position="1965"/>
    </location>
</feature>
<dbReference type="STRING" id="42156.A0A3P6SGK6"/>
<dbReference type="GO" id="GO:0016592">
    <property type="term" value="C:mediator complex"/>
    <property type="evidence" value="ECO:0007669"/>
    <property type="project" value="InterPro"/>
</dbReference>
<keyword evidence="3" id="KW-0678">Repressor</keyword>
<dbReference type="Pfam" id="PF09497">
    <property type="entry name" value="Med12"/>
    <property type="match status" value="1"/>
</dbReference>
<comment type="similarity">
    <text evidence="2">Belongs to the Mediator complex subunit 12 family.</text>
</comment>
<feature type="region of interest" description="Disordered" evidence="8">
    <location>
        <begin position="1934"/>
        <end position="2024"/>
    </location>
</feature>
<keyword evidence="7" id="KW-0539">Nucleus</keyword>
<feature type="compositionally biased region" description="Low complexity" evidence="8">
    <location>
        <begin position="1966"/>
        <end position="1986"/>
    </location>
</feature>
<protein>
    <recommendedName>
        <fullName evidence="9">Mediator complex subunit Med12 domain-containing protein</fullName>
    </recommendedName>
</protein>
<feature type="region of interest" description="Disordered" evidence="8">
    <location>
        <begin position="2101"/>
        <end position="2137"/>
    </location>
</feature>
<evidence type="ECO:0000256" key="3">
    <source>
        <dbReference type="ARBA" id="ARBA00022491"/>
    </source>
</evidence>
<sequence>MGTKSLNVISWHYQTPERRALKRNRLGPPDVYPQDAKQEEDNLGADRLKKGYQVAVTSYEHESIVYNVKMPRLDRLDDTMLRGAQLVMQIMAKKMELNANLDKERRRAGGAIAKDSVGSVGNSVSGGVQIHFQQFSHNVEKAKKSKERNDWFTDLAHGKPLVVLARKPPFFRKKEDALEYLCDYKVPVNRALWFLKLIAVGGQGCSSNVNKQKKSTTDQLASELASLFTKYIKLMLNQMNDSAKLESNIVYTDRWSHFVYICKHAYEDGMVEKQEFLMDLLDIFNDRFVQPIENRLNDKSSIHPLLHHGSGLASSNNQSHYTTLFRLFLLFICQYTDQITQNIVLSRRCSFLVCHRLELYQDEAEEREGRPVDCVELFDDMQQCIHQRAIILTLCGMLYAVLIDCPAALVWNKYEVSPGRPPTMLYQLCGSPLDHLPCPFENLPLPPGHGTEQLQEFIQLRLTEVRRRSRACENKWSLNYAQKKGFAAMVLQCLEIVGVLDAARLDQPNCIEKIYTIIFNGPSKERFEHEHAIRVKMLLQWAVTVEREGTHRAMLVSQLLAFRINHRKTFKFGSLTLQEILLEFLITEGPDPKTTDKDRFCQEFANLVLLFIELQRAGVFSHDFYVKELIRTGEMLEYMPLMQKIRKRKEEKQKQASNTTPLSSTFASQRIEATTALAGAVAAPPPLVTMPTNLPDEHPYLWEDLSIHERLLIHLPIPQSAEYRSECNQRSLLLYGIGAERDSVKLELRRLARELAKLWQKRIVIEFSFNKPLEIRFKRRATREQLQESMAKFRSCTYYDQLVLCGWCCESFIQMVQDFVDGNSYVLPTAEGLDIVLEMCELAQNIAGIMELAEELLPLLVLIERVLLERRVDCVPSNVSAQLGYVLTSYISHNYYYFLYSQNASNIVQGLYRVIESQLKSSDSCLTGWGRTIAVFVLDAKKQLIETGLCSRKIEAKRELLKRVIPPWKPTHNAGERNPCGGQRYAYNASTFKELLEEPKRIFSFNEYRRLHAVIDGTDDARYSFVVSALLAAVRGVGISGGNDSTGIGGTTATEKVTGDRLVELANICGHVSAQAAQAEKYLDWCGALQALCCSSLQGGTSAYPDLLMEINVEDSSCHYNIATFYMLLAGRSCFSINALVHQLLHTALKSLLNCGIGKAPDADAEAGVCLALLVLANIVCQSDQPIILSPQYTGERIISNICKADRWVLTEGHLHDVGDEVCALLVTICMIADYTKHKLRDRGKSIDQRAFRREYIAELSKGVLMAMCEQEWVTQRIYRRCEEGAMDCFSSHQLRKNCLGQQLLRMALRRRSEREILRELTICNGNSKKSLIDKLLTVLNIWNTRATYFDFKLMIREISPEGCTTKHAQQGAIAADALLGEIGKCCRDLFTQSHKSDKKLPQAAVGKAFRLKDITAYWLISPLVHACPRPGNLPASFPAITVQGKFLKEAAAMLDTSSDNNKERIQQSAWLLSQEPFLNLVLTCLNGEEQQRDGLVGSMLKQLQELALKAKDNPLLPYLRIFSLEREGVLLRISLVGGMFDSVCHASICDTWALTLFQLMLYGVISKERDGYLFDSCYDMLSTLLVWSITDPMNAAAMNTQDPDTKFRFPTYSLIVKKLRKELNERALIPELRSLMQFLPIPKPQFELITCEPYGTIPTSPQKLGKSQSQGQLIQTTVKANRHGLQFAEKVKLSAYDIIQYLNVDSTLLKRPWNWSMLQAAKLDRLPVPVQRYIQRLVHHSHYSEFVRPTICGMDRPPNLDIYLSPPMMDVSETPATLHHVSSSGTTSTTTSASSTNVSISSGAAAMDVGTTLGATTQGRAMGYQSGATPSCTSVPDGSTTSAAPGAPSAATGMMFPGQGGPMPALPDLTGRGQNSASPRGARGGRRKATGLSTRSQGTTRKQRQQRQQTVDQLAVAAAAAAAQQQHQQITGAVGCGNAGPPPQPTYPGTWTAAPQQSGVSQQFASGPSAPPTGAGQPGAPMGTQTTEDSKMKIHSMILQKRQAQAASGATGTQQGNTTGSQQSLQDVSAYQISGAPAQYGGGMVMKIETGSSSLQMTDHAQQQQQYAQQQQLIQMQQDTQNGSQYVMHHQQQRGGIVYGQQSVQQTPYDSRFNQQQLSYGQQPQQQQRYHPSQQY</sequence>
<feature type="region of interest" description="Disordered" evidence="8">
    <location>
        <begin position="1822"/>
        <end position="1911"/>
    </location>
</feature>
<accession>A0A3P6SGK6</accession>
<dbReference type="Pfam" id="PF12145">
    <property type="entry name" value="Med12-LCEWAV"/>
    <property type="match status" value="1"/>
</dbReference>
<reference evidence="10 11" key="1">
    <citation type="submission" date="2018-08" db="EMBL/GenBank/DDBJ databases">
        <authorList>
            <person name="Laetsch R D."/>
            <person name="Stevens L."/>
            <person name="Kumar S."/>
            <person name="Blaxter L. M."/>
        </authorList>
    </citation>
    <scope>NUCLEOTIDE SEQUENCE [LARGE SCALE GENOMIC DNA]</scope>
</reference>
<feature type="compositionally biased region" description="Polar residues" evidence="8">
    <location>
        <begin position="1827"/>
        <end position="1838"/>
    </location>
</feature>
<evidence type="ECO:0000256" key="4">
    <source>
        <dbReference type="ARBA" id="ARBA00023015"/>
    </source>
</evidence>
<evidence type="ECO:0000256" key="2">
    <source>
        <dbReference type="ARBA" id="ARBA00010289"/>
    </source>
</evidence>
<dbReference type="GO" id="GO:0045944">
    <property type="term" value="P:positive regulation of transcription by RNA polymerase II"/>
    <property type="evidence" value="ECO:0007669"/>
    <property type="project" value="TreeGrafter"/>
</dbReference>
<feature type="compositionally biased region" description="Low complexity" evidence="8">
    <location>
        <begin position="1783"/>
        <end position="1796"/>
    </location>
</feature>
<organism evidence="10 11">
    <name type="scientific">Litomosoides sigmodontis</name>
    <name type="common">Filarial nematode worm</name>
    <dbReference type="NCBI Taxonomy" id="42156"/>
    <lineage>
        <taxon>Eukaryota</taxon>
        <taxon>Metazoa</taxon>
        <taxon>Ecdysozoa</taxon>
        <taxon>Nematoda</taxon>
        <taxon>Chromadorea</taxon>
        <taxon>Rhabditida</taxon>
        <taxon>Spirurina</taxon>
        <taxon>Spiruromorpha</taxon>
        <taxon>Filarioidea</taxon>
        <taxon>Onchocercidae</taxon>
        <taxon>Litomosoides</taxon>
    </lineage>
</organism>
<evidence type="ECO:0000313" key="10">
    <source>
        <dbReference type="EMBL" id="VDK75122.1"/>
    </source>
</evidence>
<keyword evidence="11" id="KW-1185">Reference proteome</keyword>
<name>A0A3P6SGK6_LITSI</name>
<feature type="compositionally biased region" description="Low complexity" evidence="8">
    <location>
        <begin position="2004"/>
        <end position="2024"/>
    </location>
</feature>
<feature type="compositionally biased region" description="Low complexity" evidence="8">
    <location>
        <begin position="1891"/>
        <end position="1911"/>
    </location>
</feature>
<feature type="compositionally biased region" description="Low complexity" evidence="8">
    <location>
        <begin position="1839"/>
        <end position="1858"/>
    </location>
</feature>
<dbReference type="InterPro" id="IPR021990">
    <property type="entry name" value="Mediator_Med12_LCEWAV"/>
</dbReference>
<dbReference type="InterPro" id="IPR051647">
    <property type="entry name" value="Mediator_comp_sub12"/>
</dbReference>
<evidence type="ECO:0000256" key="1">
    <source>
        <dbReference type="ARBA" id="ARBA00004123"/>
    </source>
</evidence>
<feature type="compositionally biased region" description="Low complexity" evidence="8">
    <location>
        <begin position="2116"/>
        <end position="2137"/>
    </location>
</feature>
<evidence type="ECO:0000259" key="9">
    <source>
        <dbReference type="SMART" id="SM01281"/>
    </source>
</evidence>
<feature type="region of interest" description="Disordered" evidence="8">
    <location>
        <begin position="22"/>
        <end position="43"/>
    </location>
</feature>
<proteinExistence type="inferred from homology"/>
<dbReference type="PANTHER" id="PTHR46007">
    <property type="entry name" value="MEDIATOR OF RNA POLYMERASE II TRANSCRIPTION SUBUNIT 12"/>
    <property type="match status" value="1"/>
</dbReference>
<gene>
    <name evidence="10" type="ORF">NLS_LOCUS2758</name>
</gene>
<dbReference type="GO" id="GO:0003713">
    <property type="term" value="F:transcription coactivator activity"/>
    <property type="evidence" value="ECO:0007669"/>
    <property type="project" value="TreeGrafter"/>
</dbReference>
<dbReference type="Proteomes" id="UP000277928">
    <property type="component" value="Unassembled WGS sequence"/>
</dbReference>
<dbReference type="SMART" id="SM01281">
    <property type="entry name" value="Med12"/>
    <property type="match status" value="1"/>
</dbReference>
<dbReference type="OrthoDB" id="20828at2759"/>
<dbReference type="OMA" id="YQQSHDK"/>
<evidence type="ECO:0000256" key="6">
    <source>
        <dbReference type="ARBA" id="ARBA00023163"/>
    </source>
</evidence>
<keyword evidence="4" id="KW-0805">Transcription regulation</keyword>
<evidence type="ECO:0000256" key="7">
    <source>
        <dbReference type="ARBA" id="ARBA00023242"/>
    </source>
</evidence>
<feature type="region of interest" description="Disordered" evidence="8">
    <location>
        <begin position="1777"/>
        <end position="1796"/>
    </location>
</feature>